<sequence length="93" mass="9934">MVTLLAKLFIRDHENVTDSGVRQAYGMLCGIVGIFFNLILFTTKALAGFFSHSIAITADAFNNLSDAASSIITLAGFKMAGQKPDSDHPFGHG</sequence>
<reference evidence="8" key="1">
    <citation type="journal article" date="2013" name="Environ. Microbiol.">
        <title>Microbiota from the distal guts of lean and obese adolescents exhibit partial functional redundancy besides clear differences in community structure.</title>
        <authorList>
            <person name="Ferrer M."/>
            <person name="Ruiz A."/>
            <person name="Lanza F."/>
            <person name="Haange S.B."/>
            <person name="Oberbach A."/>
            <person name="Till H."/>
            <person name="Bargiela R."/>
            <person name="Campoy C."/>
            <person name="Segura M.T."/>
            <person name="Richter M."/>
            <person name="von Bergen M."/>
            <person name="Seifert J."/>
            <person name="Suarez A."/>
        </authorList>
    </citation>
    <scope>NUCLEOTIDE SEQUENCE</scope>
</reference>
<keyword evidence="4 6" id="KW-1133">Transmembrane helix</keyword>
<dbReference type="SUPFAM" id="SSF161111">
    <property type="entry name" value="Cation efflux protein transmembrane domain-like"/>
    <property type="match status" value="1"/>
</dbReference>
<comment type="subcellular location">
    <subcellularLocation>
        <location evidence="1">Membrane</location>
        <topology evidence="1">Multi-pass membrane protein</topology>
    </subcellularLocation>
</comment>
<evidence type="ECO:0000313" key="8">
    <source>
        <dbReference type="EMBL" id="EKC64764.1"/>
    </source>
</evidence>
<name>K1TBC3_9ZZZZ</name>
<feature type="domain" description="Cation efflux protein transmembrane" evidence="7">
    <location>
        <begin position="31"/>
        <end position="93"/>
    </location>
</feature>
<evidence type="ECO:0000256" key="2">
    <source>
        <dbReference type="ARBA" id="ARBA00022448"/>
    </source>
</evidence>
<dbReference type="InterPro" id="IPR058533">
    <property type="entry name" value="Cation_efflux_TM"/>
</dbReference>
<dbReference type="Gene3D" id="1.20.1510.10">
    <property type="entry name" value="Cation efflux protein transmembrane domain"/>
    <property type="match status" value="1"/>
</dbReference>
<dbReference type="InterPro" id="IPR050291">
    <property type="entry name" value="CDF_Transporter"/>
</dbReference>
<dbReference type="GO" id="GO:0016020">
    <property type="term" value="C:membrane"/>
    <property type="evidence" value="ECO:0007669"/>
    <property type="project" value="UniProtKB-SubCell"/>
</dbReference>
<dbReference type="GO" id="GO:0008324">
    <property type="term" value="F:monoatomic cation transmembrane transporter activity"/>
    <property type="evidence" value="ECO:0007669"/>
    <property type="project" value="InterPro"/>
</dbReference>
<dbReference type="PANTHER" id="PTHR43840">
    <property type="entry name" value="MITOCHONDRIAL METAL TRANSPORTER 1-RELATED"/>
    <property type="match status" value="1"/>
</dbReference>
<feature type="transmembrane region" description="Helical" evidence="6">
    <location>
        <begin position="24"/>
        <end position="43"/>
    </location>
</feature>
<keyword evidence="5 6" id="KW-0472">Membrane</keyword>
<dbReference type="EMBL" id="AJWY01007177">
    <property type="protein sequence ID" value="EKC64764.1"/>
    <property type="molecule type" value="Genomic_DNA"/>
</dbReference>
<accession>K1TBC3</accession>
<evidence type="ECO:0000256" key="3">
    <source>
        <dbReference type="ARBA" id="ARBA00022692"/>
    </source>
</evidence>
<evidence type="ECO:0000256" key="4">
    <source>
        <dbReference type="ARBA" id="ARBA00022989"/>
    </source>
</evidence>
<comment type="caution">
    <text evidence="8">The sequence shown here is derived from an EMBL/GenBank/DDBJ whole genome shotgun (WGS) entry which is preliminary data.</text>
</comment>
<gene>
    <name evidence="8" type="ORF">LEA_10676</name>
</gene>
<protein>
    <submittedName>
        <fullName evidence="8">Cation efflux protein</fullName>
    </submittedName>
</protein>
<evidence type="ECO:0000256" key="5">
    <source>
        <dbReference type="ARBA" id="ARBA00023136"/>
    </source>
</evidence>
<evidence type="ECO:0000259" key="7">
    <source>
        <dbReference type="Pfam" id="PF01545"/>
    </source>
</evidence>
<evidence type="ECO:0000256" key="6">
    <source>
        <dbReference type="SAM" id="Phobius"/>
    </source>
</evidence>
<dbReference type="PANTHER" id="PTHR43840:SF50">
    <property type="entry name" value="MANGANESE EFFLUX SYSTEM PROTEIN MNES"/>
    <property type="match status" value="1"/>
</dbReference>
<feature type="non-terminal residue" evidence="8">
    <location>
        <position position="93"/>
    </location>
</feature>
<keyword evidence="3 6" id="KW-0812">Transmembrane</keyword>
<dbReference type="InterPro" id="IPR027469">
    <property type="entry name" value="Cation_efflux_TMD_sf"/>
</dbReference>
<dbReference type="Pfam" id="PF01545">
    <property type="entry name" value="Cation_efflux"/>
    <property type="match status" value="1"/>
</dbReference>
<evidence type="ECO:0000256" key="1">
    <source>
        <dbReference type="ARBA" id="ARBA00004141"/>
    </source>
</evidence>
<organism evidence="8">
    <name type="scientific">human gut metagenome</name>
    <dbReference type="NCBI Taxonomy" id="408170"/>
    <lineage>
        <taxon>unclassified sequences</taxon>
        <taxon>metagenomes</taxon>
        <taxon>organismal metagenomes</taxon>
    </lineage>
</organism>
<proteinExistence type="predicted"/>
<keyword evidence="2" id="KW-0813">Transport</keyword>
<dbReference type="AlphaFoldDB" id="K1TBC3"/>